<keyword evidence="6 15" id="KW-0812">Transmembrane</keyword>
<dbReference type="EMBL" id="UOES01000203">
    <property type="protein sequence ID" value="VAW27257.1"/>
    <property type="molecule type" value="Genomic_DNA"/>
</dbReference>
<evidence type="ECO:0000256" key="9">
    <source>
        <dbReference type="ARBA" id="ARBA00023065"/>
    </source>
</evidence>
<evidence type="ECO:0000256" key="2">
    <source>
        <dbReference type="ARBA" id="ARBA00009450"/>
    </source>
</evidence>
<dbReference type="GO" id="GO:0015159">
    <property type="term" value="F:polysaccharide transmembrane transporter activity"/>
    <property type="evidence" value="ECO:0007669"/>
    <property type="project" value="InterPro"/>
</dbReference>
<protein>
    <submittedName>
        <fullName evidence="18">Uncharacterized protein</fullName>
    </submittedName>
</protein>
<accession>A0A3B0UPY3</accession>
<reference evidence="18" key="1">
    <citation type="submission" date="2018-06" db="EMBL/GenBank/DDBJ databases">
        <authorList>
            <person name="Zhirakovskaya E."/>
        </authorList>
    </citation>
    <scope>NUCLEOTIDE SEQUENCE</scope>
</reference>
<keyword evidence="14" id="KW-0449">Lipoprotein</keyword>
<keyword evidence="3" id="KW-0813">Transport</keyword>
<organism evidence="18">
    <name type="scientific">hydrothermal vent metagenome</name>
    <dbReference type="NCBI Taxonomy" id="652676"/>
    <lineage>
        <taxon>unclassified sequences</taxon>
        <taxon>metagenomes</taxon>
        <taxon>ecological metagenomes</taxon>
    </lineage>
</organism>
<keyword evidence="9" id="KW-0406">Ion transport</keyword>
<feature type="non-terminal residue" evidence="18">
    <location>
        <position position="1"/>
    </location>
</feature>
<dbReference type="AlphaFoldDB" id="A0A3B0UPY3"/>
<dbReference type="Pfam" id="PF02563">
    <property type="entry name" value="Poly_export"/>
    <property type="match status" value="1"/>
</dbReference>
<dbReference type="PANTHER" id="PTHR33619">
    <property type="entry name" value="POLYSACCHARIDE EXPORT PROTEIN GFCE-RELATED"/>
    <property type="match status" value="1"/>
</dbReference>
<feature type="domain" description="Polysaccharide export protein N-terminal" evidence="16">
    <location>
        <begin position="24"/>
        <end position="119"/>
    </location>
</feature>
<dbReference type="PANTHER" id="PTHR33619:SF3">
    <property type="entry name" value="POLYSACCHARIDE EXPORT PROTEIN GFCE-RELATED"/>
    <property type="match status" value="1"/>
</dbReference>
<dbReference type="Pfam" id="PF22461">
    <property type="entry name" value="SLBB_2"/>
    <property type="match status" value="1"/>
</dbReference>
<evidence type="ECO:0000256" key="10">
    <source>
        <dbReference type="ARBA" id="ARBA00023114"/>
    </source>
</evidence>
<comment type="subcellular location">
    <subcellularLocation>
        <location evidence="1">Cell outer membrane</location>
        <topology evidence="1">Multi-pass membrane protein</topology>
    </subcellularLocation>
</comment>
<comment type="similarity">
    <text evidence="2">Belongs to the BexD/CtrA/VexA family.</text>
</comment>
<evidence type="ECO:0000256" key="14">
    <source>
        <dbReference type="ARBA" id="ARBA00023288"/>
    </source>
</evidence>
<keyword evidence="12" id="KW-0564">Palmitate</keyword>
<proteinExistence type="inferred from homology"/>
<dbReference type="GO" id="GO:0046930">
    <property type="term" value="C:pore complex"/>
    <property type="evidence" value="ECO:0007669"/>
    <property type="project" value="UniProtKB-KW"/>
</dbReference>
<evidence type="ECO:0000313" key="18">
    <source>
        <dbReference type="EMBL" id="VAW27257.1"/>
    </source>
</evidence>
<evidence type="ECO:0000256" key="5">
    <source>
        <dbReference type="ARBA" id="ARBA00022597"/>
    </source>
</evidence>
<dbReference type="GO" id="GO:0006811">
    <property type="term" value="P:monoatomic ion transport"/>
    <property type="evidence" value="ECO:0007669"/>
    <property type="project" value="UniProtKB-KW"/>
</dbReference>
<dbReference type="GO" id="GO:0015288">
    <property type="term" value="F:porin activity"/>
    <property type="evidence" value="ECO:0007669"/>
    <property type="project" value="UniProtKB-KW"/>
</dbReference>
<evidence type="ECO:0000256" key="8">
    <source>
        <dbReference type="ARBA" id="ARBA00023047"/>
    </source>
</evidence>
<keyword evidence="15" id="KW-1133">Transmembrane helix</keyword>
<evidence type="ECO:0000256" key="11">
    <source>
        <dbReference type="ARBA" id="ARBA00023136"/>
    </source>
</evidence>
<dbReference type="InterPro" id="IPR003715">
    <property type="entry name" value="Poly_export_N"/>
</dbReference>
<evidence type="ECO:0000256" key="4">
    <source>
        <dbReference type="ARBA" id="ARBA00022452"/>
    </source>
</evidence>
<keyword evidence="5" id="KW-0762">Sugar transport</keyword>
<keyword evidence="11 15" id="KW-0472">Membrane</keyword>
<evidence type="ECO:0000256" key="1">
    <source>
        <dbReference type="ARBA" id="ARBA00004571"/>
    </source>
</evidence>
<keyword evidence="8" id="KW-0625">Polysaccharide transport</keyword>
<dbReference type="Gene3D" id="3.10.560.10">
    <property type="entry name" value="Outer membrane lipoprotein wza domain like"/>
    <property type="match status" value="1"/>
</dbReference>
<evidence type="ECO:0000256" key="7">
    <source>
        <dbReference type="ARBA" id="ARBA00022729"/>
    </source>
</evidence>
<dbReference type="GO" id="GO:0009279">
    <property type="term" value="C:cell outer membrane"/>
    <property type="evidence" value="ECO:0007669"/>
    <property type="project" value="UniProtKB-SubCell"/>
</dbReference>
<sequence>DVNIKSDVIEKDSILRTYNLSDFEYKLQPEDIISVKFYSLTPKEFDFFTLKEGSGNTFNQFQNGAAVLVNGYLIDENGEVEFPVVGKVNVNGLSVYNAQNEILKIAKQYLESPVVEVRLLNFRFTLLGEVKKEGTIGSLNNRITMLEAIGLAGGFTDFADKANVKVIRQGSGRAEVYYLNLLDENFIDSPYYYMNQGDVIIVPPLKQRPYQIYFGKNLALVISSVSLLLLVLSLTR</sequence>
<dbReference type="Gene3D" id="3.30.1950.10">
    <property type="entry name" value="wza like domain"/>
    <property type="match status" value="1"/>
</dbReference>
<dbReference type="InterPro" id="IPR049712">
    <property type="entry name" value="Poly_export"/>
</dbReference>
<keyword evidence="7" id="KW-0732">Signal</keyword>
<evidence type="ECO:0000259" key="17">
    <source>
        <dbReference type="Pfam" id="PF22461"/>
    </source>
</evidence>
<feature type="domain" description="SLBB" evidence="17">
    <location>
        <begin position="124"/>
        <end position="202"/>
    </location>
</feature>
<evidence type="ECO:0000256" key="6">
    <source>
        <dbReference type="ARBA" id="ARBA00022692"/>
    </source>
</evidence>
<dbReference type="InterPro" id="IPR054765">
    <property type="entry name" value="SLBB_dom"/>
</dbReference>
<evidence type="ECO:0000256" key="15">
    <source>
        <dbReference type="SAM" id="Phobius"/>
    </source>
</evidence>
<keyword evidence="13" id="KW-0998">Cell outer membrane</keyword>
<keyword evidence="4" id="KW-1134">Transmembrane beta strand</keyword>
<gene>
    <name evidence="18" type="ORF">MNBD_BACTEROID06-1235</name>
</gene>
<keyword evidence="10" id="KW-0626">Porin</keyword>
<evidence type="ECO:0000256" key="3">
    <source>
        <dbReference type="ARBA" id="ARBA00022448"/>
    </source>
</evidence>
<evidence type="ECO:0000256" key="12">
    <source>
        <dbReference type="ARBA" id="ARBA00023139"/>
    </source>
</evidence>
<name>A0A3B0UPY3_9ZZZZ</name>
<evidence type="ECO:0000256" key="13">
    <source>
        <dbReference type="ARBA" id="ARBA00023237"/>
    </source>
</evidence>
<evidence type="ECO:0000259" key="16">
    <source>
        <dbReference type="Pfam" id="PF02563"/>
    </source>
</evidence>
<feature type="transmembrane region" description="Helical" evidence="15">
    <location>
        <begin position="213"/>
        <end position="234"/>
    </location>
</feature>